<sequence length="297" mass="33796">MFKKLFFLALFIFFLFPVTQHAEKTVIIDVGHGGKYSGTCGYSGSATGFCEKDANLLVALKLQEILKPTDIKVHLTRTTDTEFAPYLKNADGTTDGGDFDVRMKMANAFAEKNNNNSIFISIHHNAHPTNSFRRGIETYYYDGVKHGKSEYPHDPLQIKYLSENKRLAEVVHPILVNSLRLPDRKIHSDQSFYVIRNAQMPSILVELGYMINRHEEKLIKTESYQFEAAGALAKGIEAYFAVFEVYGSNNERLATFSNEIEALSYAYTVKSAISVLDKNRQTTIYVKDSFRYVLKPW</sequence>
<feature type="signal peptide" evidence="2">
    <location>
        <begin position="1"/>
        <end position="22"/>
    </location>
</feature>
<gene>
    <name evidence="4" type="ORF">IMZ08_03490</name>
</gene>
<keyword evidence="5" id="KW-1185">Reference proteome</keyword>
<keyword evidence="2" id="KW-0732">Signal</keyword>
<comment type="caution">
    <text evidence="4">The sequence shown here is derived from an EMBL/GenBank/DDBJ whole genome shotgun (WGS) entry which is preliminary data.</text>
</comment>
<dbReference type="CDD" id="cd02696">
    <property type="entry name" value="MurNAc-LAA"/>
    <property type="match status" value="1"/>
</dbReference>
<dbReference type="Gene3D" id="3.40.630.40">
    <property type="entry name" value="Zn-dependent exopeptidases"/>
    <property type="match status" value="1"/>
</dbReference>
<dbReference type="InterPro" id="IPR050695">
    <property type="entry name" value="N-acetylmuramoyl_amidase_3"/>
</dbReference>
<evidence type="ECO:0000313" key="4">
    <source>
        <dbReference type="EMBL" id="MBE4907121.1"/>
    </source>
</evidence>
<dbReference type="Proteomes" id="UP001516662">
    <property type="component" value="Unassembled WGS sequence"/>
</dbReference>
<evidence type="ECO:0000256" key="2">
    <source>
        <dbReference type="SAM" id="SignalP"/>
    </source>
</evidence>
<evidence type="ECO:0000256" key="1">
    <source>
        <dbReference type="ARBA" id="ARBA00022801"/>
    </source>
</evidence>
<feature type="domain" description="MurNAc-LAA" evidence="3">
    <location>
        <begin position="107"/>
        <end position="237"/>
    </location>
</feature>
<dbReference type="RefSeq" id="WP_193534598.1">
    <property type="nucleotide sequence ID" value="NZ_JADCLJ010000007.1"/>
</dbReference>
<organism evidence="4 5">
    <name type="scientific">Litchfieldia luteola</name>
    <dbReference type="NCBI Taxonomy" id="682179"/>
    <lineage>
        <taxon>Bacteria</taxon>
        <taxon>Bacillati</taxon>
        <taxon>Bacillota</taxon>
        <taxon>Bacilli</taxon>
        <taxon>Bacillales</taxon>
        <taxon>Bacillaceae</taxon>
        <taxon>Litchfieldia</taxon>
    </lineage>
</organism>
<dbReference type="PANTHER" id="PTHR30404">
    <property type="entry name" value="N-ACETYLMURAMOYL-L-ALANINE AMIDASE"/>
    <property type="match status" value="1"/>
</dbReference>
<keyword evidence="1" id="KW-0378">Hydrolase</keyword>
<dbReference type="InterPro" id="IPR002508">
    <property type="entry name" value="MurNAc-LAA_cat"/>
</dbReference>
<evidence type="ECO:0000259" key="3">
    <source>
        <dbReference type="SMART" id="SM00646"/>
    </source>
</evidence>
<dbReference type="SMART" id="SM00646">
    <property type="entry name" value="Ami_3"/>
    <property type="match status" value="1"/>
</dbReference>
<dbReference type="PANTHER" id="PTHR30404:SF0">
    <property type="entry name" value="N-ACETYLMURAMOYL-L-ALANINE AMIDASE AMIC"/>
    <property type="match status" value="1"/>
</dbReference>
<accession>A0ABR9QF51</accession>
<dbReference type="EMBL" id="JADCLJ010000007">
    <property type="protein sequence ID" value="MBE4907121.1"/>
    <property type="molecule type" value="Genomic_DNA"/>
</dbReference>
<feature type="chain" id="PRO_5045400988" evidence="2">
    <location>
        <begin position="23"/>
        <end position="297"/>
    </location>
</feature>
<evidence type="ECO:0000313" key="5">
    <source>
        <dbReference type="Proteomes" id="UP001516662"/>
    </source>
</evidence>
<reference evidence="4 5" key="1">
    <citation type="submission" date="2020-10" db="EMBL/GenBank/DDBJ databases">
        <title>Bacillus sp. HD4P25, an endophyte from a halophyte.</title>
        <authorList>
            <person name="Sun J.-Q."/>
        </authorList>
    </citation>
    <scope>NUCLEOTIDE SEQUENCE [LARGE SCALE GENOMIC DNA]</scope>
    <source>
        <strain evidence="4 5">YIM 93174</strain>
    </source>
</reference>
<protein>
    <submittedName>
        <fullName evidence="4">N-acetylmuramoyl-L-alanine amidase</fullName>
    </submittedName>
</protein>
<dbReference type="Pfam" id="PF01520">
    <property type="entry name" value="Amidase_3"/>
    <property type="match status" value="1"/>
</dbReference>
<proteinExistence type="predicted"/>
<dbReference type="SUPFAM" id="SSF53187">
    <property type="entry name" value="Zn-dependent exopeptidases"/>
    <property type="match status" value="1"/>
</dbReference>
<name>A0ABR9QF51_9BACI</name>